<dbReference type="Proteomes" id="UP001056120">
    <property type="component" value="Linkage Group LG27"/>
</dbReference>
<sequence>MASSLNLSSSSIQNPKNTFPQPSPTHLFPKTLKLKQLHNKSITCSSLPILTPQPHIQDSQKDEKFPIFIEDNRPLHQIWQEIQGSNNWTGLLDPMNSHLRREIIRYGEFAQACYDSFDFDPRSKYCGTCKYQGAHFFENLAVSADENVAWRASEPHSLCYGGRGLGFGSATGRDIALVNKSCDFLKECGVPAYWRQDENKGMVRGGDGRWVLPERPRLDSHPPDTAYYLEQVLKFAANSTLKAL</sequence>
<proteinExistence type="predicted"/>
<evidence type="ECO:0000313" key="1">
    <source>
        <dbReference type="EMBL" id="KAI3687814.1"/>
    </source>
</evidence>
<accession>A0ACB8YR35</accession>
<comment type="caution">
    <text evidence="1">The sequence shown here is derived from an EMBL/GenBank/DDBJ whole genome shotgun (WGS) entry which is preliminary data.</text>
</comment>
<name>A0ACB8YR35_9ASTR</name>
<protein>
    <submittedName>
        <fullName evidence="1">Uncharacterized protein</fullName>
    </submittedName>
</protein>
<evidence type="ECO:0000313" key="2">
    <source>
        <dbReference type="Proteomes" id="UP001056120"/>
    </source>
</evidence>
<organism evidence="1 2">
    <name type="scientific">Smallanthus sonchifolius</name>
    <dbReference type="NCBI Taxonomy" id="185202"/>
    <lineage>
        <taxon>Eukaryota</taxon>
        <taxon>Viridiplantae</taxon>
        <taxon>Streptophyta</taxon>
        <taxon>Embryophyta</taxon>
        <taxon>Tracheophyta</taxon>
        <taxon>Spermatophyta</taxon>
        <taxon>Magnoliopsida</taxon>
        <taxon>eudicotyledons</taxon>
        <taxon>Gunneridae</taxon>
        <taxon>Pentapetalae</taxon>
        <taxon>asterids</taxon>
        <taxon>campanulids</taxon>
        <taxon>Asterales</taxon>
        <taxon>Asteraceae</taxon>
        <taxon>Asteroideae</taxon>
        <taxon>Heliantheae alliance</taxon>
        <taxon>Millerieae</taxon>
        <taxon>Smallanthus</taxon>
    </lineage>
</organism>
<reference evidence="2" key="1">
    <citation type="journal article" date="2022" name="Mol. Ecol. Resour.">
        <title>The genomes of chicory, endive, great burdock and yacon provide insights into Asteraceae palaeo-polyploidization history and plant inulin production.</title>
        <authorList>
            <person name="Fan W."/>
            <person name="Wang S."/>
            <person name="Wang H."/>
            <person name="Wang A."/>
            <person name="Jiang F."/>
            <person name="Liu H."/>
            <person name="Zhao H."/>
            <person name="Xu D."/>
            <person name="Zhang Y."/>
        </authorList>
    </citation>
    <scope>NUCLEOTIDE SEQUENCE [LARGE SCALE GENOMIC DNA]</scope>
    <source>
        <strain evidence="2">cv. Yunnan</strain>
    </source>
</reference>
<reference evidence="1 2" key="2">
    <citation type="journal article" date="2022" name="Mol. Ecol. Resour.">
        <title>The genomes of chicory, endive, great burdock and yacon provide insights into Asteraceae paleo-polyploidization history and plant inulin production.</title>
        <authorList>
            <person name="Fan W."/>
            <person name="Wang S."/>
            <person name="Wang H."/>
            <person name="Wang A."/>
            <person name="Jiang F."/>
            <person name="Liu H."/>
            <person name="Zhao H."/>
            <person name="Xu D."/>
            <person name="Zhang Y."/>
        </authorList>
    </citation>
    <scope>NUCLEOTIDE SEQUENCE [LARGE SCALE GENOMIC DNA]</scope>
    <source>
        <strain evidence="2">cv. Yunnan</strain>
        <tissue evidence="1">Leaves</tissue>
    </source>
</reference>
<dbReference type="EMBL" id="CM042044">
    <property type="protein sequence ID" value="KAI3687814.1"/>
    <property type="molecule type" value="Genomic_DNA"/>
</dbReference>
<gene>
    <name evidence="1" type="ORF">L1987_81517</name>
</gene>
<keyword evidence="2" id="KW-1185">Reference proteome</keyword>